<keyword evidence="2" id="KW-0472">Membrane</keyword>
<feature type="transmembrane region" description="Helical" evidence="2">
    <location>
        <begin position="30"/>
        <end position="50"/>
    </location>
</feature>
<accession>E8PQ89</accession>
<name>E8PQ89_THESS</name>
<feature type="region of interest" description="Disordered" evidence="1">
    <location>
        <begin position="70"/>
        <end position="102"/>
    </location>
</feature>
<dbReference type="AlphaFoldDB" id="E8PQ89"/>
<evidence type="ECO:0000313" key="4">
    <source>
        <dbReference type="Proteomes" id="UP000008087"/>
    </source>
</evidence>
<reference evidence="4" key="1">
    <citation type="submission" date="2010-03" db="EMBL/GenBank/DDBJ databases">
        <title>The genome sequence of Thermus scotoductus SA-01.</title>
        <authorList>
            <person name="Gounder K."/>
            <person name="Liesegang H."/>
            <person name="Brzuszkiewicz E."/>
            <person name="Wollherr A."/>
            <person name="Daniel R."/>
            <person name="Gottschalk G."/>
            <person name="van Heerden E."/>
            <person name="Litthauer D."/>
        </authorList>
    </citation>
    <scope>NUCLEOTIDE SEQUENCE [LARGE SCALE GENOMIC DNA]</scope>
    <source>
        <strain evidence="4">ATCC 700910 / SA-01</strain>
    </source>
</reference>
<dbReference type="Proteomes" id="UP000008087">
    <property type="component" value="Chromosome"/>
</dbReference>
<keyword evidence="2" id="KW-0812">Transmembrane</keyword>
<feature type="transmembrane region" description="Helical" evidence="2">
    <location>
        <begin position="6"/>
        <end position="23"/>
    </location>
</feature>
<dbReference type="HOGENOM" id="CLU_2276151_0_0_0"/>
<keyword evidence="2" id="KW-1133">Transmembrane helix</keyword>
<reference evidence="3 4" key="2">
    <citation type="journal article" date="2011" name="BMC Genomics">
        <title>Sequence of the hyperplastic genome of the naturally competent Thermus scotoductus SA-01.</title>
        <authorList>
            <person name="Gounder K."/>
            <person name="Brzuszkiewicz E."/>
            <person name="Liesegang H."/>
            <person name="Wollherr A."/>
            <person name="Daniel R."/>
            <person name="Gottschalk G."/>
            <person name="Reva O."/>
            <person name="Kumwenda B."/>
            <person name="Srivastava M."/>
            <person name="Bricio C."/>
            <person name="Berenguer J."/>
            <person name="van Heerden E."/>
            <person name="Litthauer D."/>
        </authorList>
    </citation>
    <scope>NUCLEOTIDE SEQUENCE [LARGE SCALE GENOMIC DNA]</scope>
    <source>
        <strain evidence="4">ATCC 700910 / SA-01</strain>
    </source>
</reference>
<dbReference type="EMBL" id="CP001962">
    <property type="protein sequence ID" value="ADW21748.1"/>
    <property type="molecule type" value="Genomic_DNA"/>
</dbReference>
<evidence type="ECO:0000313" key="3">
    <source>
        <dbReference type="EMBL" id="ADW21748.1"/>
    </source>
</evidence>
<proteinExistence type="predicted"/>
<evidence type="ECO:0000256" key="2">
    <source>
        <dbReference type="SAM" id="Phobius"/>
    </source>
</evidence>
<gene>
    <name evidence="3" type="ordered locus">TSC_c11280</name>
</gene>
<dbReference type="STRING" id="743525.TSC_c11280"/>
<sequence length="102" mass="10577">METPPVRRWFLSLALFLLALWALGRLYNLLLWVFLAFTLAAALDPLVGLFCPQASPALCRFPGLPHGPGGDGPGVLPGCTPPDPAVPPPGGTLAHGPQVASG</sequence>
<protein>
    <submittedName>
        <fullName evidence="3">Uncharacterized protein</fullName>
    </submittedName>
</protein>
<dbReference type="KEGG" id="tsc:TSC_c11280"/>
<organism evidence="3 4">
    <name type="scientific">Thermus scotoductus (strain ATCC 700910 / SA-01)</name>
    <dbReference type="NCBI Taxonomy" id="743525"/>
    <lineage>
        <taxon>Bacteria</taxon>
        <taxon>Thermotogati</taxon>
        <taxon>Deinococcota</taxon>
        <taxon>Deinococci</taxon>
        <taxon>Thermales</taxon>
        <taxon>Thermaceae</taxon>
        <taxon>Thermus</taxon>
    </lineage>
</organism>
<evidence type="ECO:0000256" key="1">
    <source>
        <dbReference type="SAM" id="MobiDB-lite"/>
    </source>
</evidence>
<feature type="compositionally biased region" description="Pro residues" evidence="1">
    <location>
        <begin position="79"/>
        <end position="90"/>
    </location>
</feature>